<feature type="compositionally biased region" description="Basic and acidic residues" evidence="2">
    <location>
        <begin position="273"/>
        <end position="289"/>
    </location>
</feature>
<proteinExistence type="predicted"/>
<gene>
    <name evidence="4" type="ORF">NCCP691_38710</name>
</gene>
<reference evidence="4 5" key="1">
    <citation type="journal article" date="2022" name="Int. J. Syst. Evol. Microbiol.">
        <title>Noviherbaspirillum aridicola sp. nov., isolated from an arid soil in Pakistan.</title>
        <authorList>
            <person name="Khan I.U."/>
            <person name="Saqib M."/>
            <person name="Amin A."/>
            <person name="Hussain F."/>
            <person name="Li L."/>
            <person name="Liu Y.H."/>
            <person name="Fang B.Z."/>
            <person name="Ahmed I."/>
            <person name="Li W.J."/>
        </authorList>
    </citation>
    <scope>NUCLEOTIDE SEQUENCE [LARGE SCALE GENOMIC DNA]</scope>
    <source>
        <strain evidence="4 5">NCCP-691</strain>
    </source>
</reference>
<name>A0ABQ4QAE7_9BURK</name>
<dbReference type="PROSITE" id="PS50005">
    <property type="entry name" value="TPR"/>
    <property type="match status" value="1"/>
</dbReference>
<dbReference type="EMBL" id="BPMK01000021">
    <property type="protein sequence ID" value="GIZ53857.1"/>
    <property type="molecule type" value="Genomic_DNA"/>
</dbReference>
<dbReference type="InterPro" id="IPR011990">
    <property type="entry name" value="TPR-like_helical_dom_sf"/>
</dbReference>
<protein>
    <recommendedName>
        <fullName evidence="3">Cds6 C-terminal domain-containing protein</fullName>
    </recommendedName>
</protein>
<dbReference type="Pfam" id="PF24125">
    <property type="entry name" value="Cds6_C"/>
    <property type="match status" value="1"/>
</dbReference>
<keyword evidence="1" id="KW-0802">TPR repeat</keyword>
<dbReference type="Pfam" id="PF13414">
    <property type="entry name" value="TPR_11"/>
    <property type="match status" value="1"/>
</dbReference>
<sequence>MVFAPAAGRRAVRAARATADLLQNIADPHSMTPVPRRMFRFSLRSKLHQSAAGGLLAALLCVPAFADELADVNRFIRANQHAEALLRADAYLAKNPRDVQMRFLKGVILAEQNKPAEAIAIFQKLTEDHPSLPEPYNNLAVLYAASGQYEKARAALDAAIRTNPSYATAYENLGDVHAKLASQAYDKALQLESGNAAAKSRLTLVRSMNGTGDATRLAGVPTPAARPAPPPARPAEQLAMARPEPAAPPAKPVEPPARQEPRAEAAKPQPRAEPPRAEAPKAEAPKAEAKPMPPKAEPPRPAPRPSNAERNEVAEVVEAWARAWSAQDVKSYLAFYGNDFQTPGGQSRKAWEDDRRARIAGKGSIKVRIESPQVSVEGNNATVRFRQVYISDRLTATTRKTLVLARQGGRWKIKQENTGS</sequence>
<comment type="caution">
    <text evidence="4">The sequence shown here is derived from an EMBL/GenBank/DDBJ whole genome shotgun (WGS) entry which is preliminary data.</text>
</comment>
<dbReference type="PANTHER" id="PTHR12558:SF13">
    <property type="entry name" value="CELL DIVISION CYCLE PROTEIN 27 HOMOLOG"/>
    <property type="match status" value="1"/>
</dbReference>
<dbReference type="InterPro" id="IPR019734">
    <property type="entry name" value="TPR_rpt"/>
</dbReference>
<dbReference type="Pfam" id="PF13432">
    <property type="entry name" value="TPR_16"/>
    <property type="match status" value="1"/>
</dbReference>
<dbReference type="Gene3D" id="1.25.40.10">
    <property type="entry name" value="Tetratricopeptide repeat domain"/>
    <property type="match status" value="1"/>
</dbReference>
<dbReference type="Proteomes" id="UP000887222">
    <property type="component" value="Unassembled WGS sequence"/>
</dbReference>
<dbReference type="PANTHER" id="PTHR12558">
    <property type="entry name" value="CELL DIVISION CYCLE 16,23,27"/>
    <property type="match status" value="1"/>
</dbReference>
<feature type="compositionally biased region" description="Pro residues" evidence="2">
    <location>
        <begin position="245"/>
        <end position="255"/>
    </location>
</feature>
<keyword evidence="5" id="KW-1185">Reference proteome</keyword>
<dbReference type="InterPro" id="IPR056203">
    <property type="entry name" value="Cds6_C"/>
</dbReference>
<evidence type="ECO:0000256" key="1">
    <source>
        <dbReference type="PROSITE-ProRule" id="PRU00339"/>
    </source>
</evidence>
<feature type="compositionally biased region" description="Pro residues" evidence="2">
    <location>
        <begin position="224"/>
        <end position="233"/>
    </location>
</feature>
<evidence type="ECO:0000256" key="2">
    <source>
        <dbReference type="SAM" id="MobiDB-lite"/>
    </source>
</evidence>
<accession>A0ABQ4QAE7</accession>
<dbReference type="Gene3D" id="3.10.450.50">
    <property type="match status" value="1"/>
</dbReference>
<dbReference type="SUPFAM" id="SSF54427">
    <property type="entry name" value="NTF2-like"/>
    <property type="match status" value="1"/>
</dbReference>
<feature type="region of interest" description="Disordered" evidence="2">
    <location>
        <begin position="213"/>
        <end position="310"/>
    </location>
</feature>
<evidence type="ECO:0000259" key="3">
    <source>
        <dbReference type="Pfam" id="PF24125"/>
    </source>
</evidence>
<dbReference type="InterPro" id="IPR032710">
    <property type="entry name" value="NTF2-like_dom_sf"/>
</dbReference>
<evidence type="ECO:0000313" key="5">
    <source>
        <dbReference type="Proteomes" id="UP000887222"/>
    </source>
</evidence>
<dbReference type="SMART" id="SM00028">
    <property type="entry name" value="TPR"/>
    <property type="match status" value="3"/>
</dbReference>
<evidence type="ECO:0000313" key="4">
    <source>
        <dbReference type="EMBL" id="GIZ53857.1"/>
    </source>
</evidence>
<dbReference type="CDD" id="cd00531">
    <property type="entry name" value="NTF2_like"/>
    <property type="match status" value="1"/>
</dbReference>
<feature type="repeat" description="TPR" evidence="1">
    <location>
        <begin position="133"/>
        <end position="166"/>
    </location>
</feature>
<feature type="domain" description="Cds6 C-terminal" evidence="3">
    <location>
        <begin position="313"/>
        <end position="416"/>
    </location>
</feature>
<feature type="compositionally biased region" description="Pro residues" evidence="2">
    <location>
        <begin position="291"/>
        <end position="304"/>
    </location>
</feature>
<dbReference type="SUPFAM" id="SSF48452">
    <property type="entry name" value="TPR-like"/>
    <property type="match status" value="1"/>
</dbReference>
<organism evidence="4 5">
    <name type="scientific">Noviherbaspirillum aridicola</name>
    <dbReference type="NCBI Taxonomy" id="2849687"/>
    <lineage>
        <taxon>Bacteria</taxon>
        <taxon>Pseudomonadati</taxon>
        <taxon>Pseudomonadota</taxon>
        <taxon>Betaproteobacteria</taxon>
        <taxon>Burkholderiales</taxon>
        <taxon>Oxalobacteraceae</taxon>
        <taxon>Noviherbaspirillum</taxon>
    </lineage>
</organism>